<dbReference type="EMBL" id="JADCLJ010000024">
    <property type="protein sequence ID" value="MBE4909820.1"/>
    <property type="molecule type" value="Genomic_DNA"/>
</dbReference>
<keyword evidence="1" id="KW-0472">Membrane</keyword>
<dbReference type="Proteomes" id="UP001516662">
    <property type="component" value="Unassembled WGS sequence"/>
</dbReference>
<keyword evidence="1" id="KW-0812">Transmembrane</keyword>
<name>A0ABR9QMS9_9BACI</name>
<feature type="transmembrane region" description="Helical" evidence="1">
    <location>
        <begin position="12"/>
        <end position="31"/>
    </location>
</feature>
<protein>
    <submittedName>
        <fullName evidence="2">Uncharacterized protein</fullName>
    </submittedName>
</protein>
<evidence type="ECO:0000256" key="1">
    <source>
        <dbReference type="SAM" id="Phobius"/>
    </source>
</evidence>
<dbReference type="RefSeq" id="WP_193538834.1">
    <property type="nucleotide sequence ID" value="NZ_JADCLJ010000024.1"/>
</dbReference>
<reference evidence="2 3" key="1">
    <citation type="submission" date="2020-10" db="EMBL/GenBank/DDBJ databases">
        <title>Bacillus sp. HD4P25, an endophyte from a halophyte.</title>
        <authorList>
            <person name="Sun J.-Q."/>
        </authorList>
    </citation>
    <scope>NUCLEOTIDE SEQUENCE [LARGE SCALE GENOMIC DNA]</scope>
    <source>
        <strain evidence="2 3">YIM 93174</strain>
    </source>
</reference>
<evidence type="ECO:0000313" key="2">
    <source>
        <dbReference type="EMBL" id="MBE4909820.1"/>
    </source>
</evidence>
<organism evidence="2 3">
    <name type="scientific">Litchfieldia luteola</name>
    <dbReference type="NCBI Taxonomy" id="682179"/>
    <lineage>
        <taxon>Bacteria</taxon>
        <taxon>Bacillati</taxon>
        <taxon>Bacillota</taxon>
        <taxon>Bacilli</taxon>
        <taxon>Bacillales</taxon>
        <taxon>Bacillaceae</taxon>
        <taxon>Litchfieldia</taxon>
    </lineage>
</organism>
<evidence type="ECO:0000313" key="3">
    <source>
        <dbReference type="Proteomes" id="UP001516662"/>
    </source>
</evidence>
<keyword evidence="1" id="KW-1133">Transmembrane helix</keyword>
<keyword evidence="3" id="KW-1185">Reference proteome</keyword>
<comment type="caution">
    <text evidence="2">The sequence shown here is derived from an EMBL/GenBank/DDBJ whole genome shotgun (WGS) entry which is preliminary data.</text>
</comment>
<gene>
    <name evidence="2" type="ORF">IMZ08_17435</name>
</gene>
<proteinExistence type="predicted"/>
<sequence>MNTRKEEKPPAFYLFIGIAFLLLGIGNLTLLLKPGSFFELILGLSGIPAIIGAVILLKEYLQLDKQY</sequence>
<feature type="transmembrane region" description="Helical" evidence="1">
    <location>
        <begin position="37"/>
        <end position="57"/>
    </location>
</feature>
<accession>A0ABR9QMS9</accession>